<dbReference type="Gene3D" id="3.40.640.10">
    <property type="entry name" value="Type I PLP-dependent aspartate aminotransferase-like (Major domain)"/>
    <property type="match status" value="1"/>
</dbReference>
<name>A0ABQ2MCU8_9ACTN</name>
<protein>
    <recommendedName>
        <fullName evidence="7">Aspartate aminotransferase family protein</fullName>
    </recommendedName>
</protein>
<dbReference type="SUPFAM" id="SSF55961">
    <property type="entry name" value="Bet v1-like"/>
    <property type="match status" value="1"/>
</dbReference>
<dbReference type="Pfam" id="PF00202">
    <property type="entry name" value="Aminotran_3"/>
    <property type="match status" value="1"/>
</dbReference>
<keyword evidence="4" id="KW-0663">Pyridoxal phosphate</keyword>
<dbReference type="PANTHER" id="PTHR11986:SF79">
    <property type="entry name" value="ACETYLORNITHINE AMINOTRANSFERASE, MITOCHONDRIAL"/>
    <property type="match status" value="1"/>
</dbReference>
<keyword evidence="3" id="KW-0808">Transferase</keyword>
<dbReference type="Gene3D" id="3.90.1150.10">
    <property type="entry name" value="Aspartate Aminotransferase, domain 1"/>
    <property type="match status" value="1"/>
</dbReference>
<evidence type="ECO:0000313" key="5">
    <source>
        <dbReference type="EMBL" id="GGO49487.1"/>
    </source>
</evidence>
<comment type="cofactor">
    <cofactor evidence="1">
        <name>pyridoxal 5'-phosphate</name>
        <dbReference type="ChEBI" id="CHEBI:597326"/>
    </cofactor>
</comment>
<gene>
    <name evidence="5" type="ORF">GCM10012286_47600</name>
</gene>
<dbReference type="InterPro" id="IPR050103">
    <property type="entry name" value="Class-III_PLP-dep_AT"/>
</dbReference>
<accession>A0ABQ2MCU8</accession>
<evidence type="ECO:0000256" key="4">
    <source>
        <dbReference type="ARBA" id="ARBA00022898"/>
    </source>
</evidence>
<dbReference type="CDD" id="cd00610">
    <property type="entry name" value="OAT_like"/>
    <property type="match status" value="1"/>
</dbReference>
<evidence type="ECO:0000256" key="3">
    <source>
        <dbReference type="ARBA" id="ARBA00022679"/>
    </source>
</evidence>
<organism evidence="5 6">
    <name type="scientific">Streptomyces lasiicapitis</name>
    <dbReference type="NCBI Taxonomy" id="1923961"/>
    <lineage>
        <taxon>Bacteria</taxon>
        <taxon>Bacillati</taxon>
        <taxon>Actinomycetota</taxon>
        <taxon>Actinomycetes</taxon>
        <taxon>Kitasatosporales</taxon>
        <taxon>Streptomycetaceae</taxon>
        <taxon>Streptomyces</taxon>
    </lineage>
</organism>
<reference evidence="6" key="1">
    <citation type="journal article" date="2019" name="Int. J. Syst. Evol. Microbiol.">
        <title>The Global Catalogue of Microorganisms (GCM) 10K type strain sequencing project: providing services to taxonomists for standard genome sequencing and annotation.</title>
        <authorList>
            <consortium name="The Broad Institute Genomics Platform"/>
            <consortium name="The Broad Institute Genome Sequencing Center for Infectious Disease"/>
            <person name="Wu L."/>
            <person name="Ma J."/>
        </authorList>
    </citation>
    <scope>NUCLEOTIDE SEQUENCE [LARGE SCALE GENOMIC DNA]</scope>
    <source>
        <strain evidence="6">CGMCC 4.7349</strain>
    </source>
</reference>
<dbReference type="PANTHER" id="PTHR11986">
    <property type="entry name" value="AMINOTRANSFERASE CLASS III"/>
    <property type="match status" value="1"/>
</dbReference>
<keyword evidence="2" id="KW-0032">Aminotransferase</keyword>
<dbReference type="SUPFAM" id="SSF53383">
    <property type="entry name" value="PLP-dependent transferases"/>
    <property type="match status" value="1"/>
</dbReference>
<dbReference type="InterPro" id="IPR015421">
    <property type="entry name" value="PyrdxlP-dep_Trfase_major"/>
</dbReference>
<proteinExistence type="predicted"/>
<dbReference type="InterPro" id="IPR015424">
    <property type="entry name" value="PyrdxlP-dep_Trfase"/>
</dbReference>
<dbReference type="Proteomes" id="UP000656881">
    <property type="component" value="Unassembled WGS sequence"/>
</dbReference>
<sequence length="582" mass="62400">MRTRRQQLAEAKAAHNHPAYAKMAFVMGCGVQGKGEGSRVLDDERGTPYLALFDQYGNQSFGYSHPRIVAAVREQLDTGVLNSTKIMFEEVQIRLSERLAEATGQLLPYSYLANGGGETIDNALKLARAATGRPGVISARGCFHGKTFATLSASDRPEHRELLGPFMPHFRQVGFGDLDELAAALDDTVAAVLLEPVQAEAGVIVPPPGYLQEVRRMCTEAGALLILDEMQTAFGRCGTFFAYEQFGVAPDLVCVGKAFGGGVVPLSAVLGTERVWEVLRVLPSTFGSSLGGNPLSCRVGLEVLALASDEAFLTGVKERARTIDDRLSALAARFPELVAEHRGLGMMHGLEFTDGATAGLVLGRLLEEGVTSTYSLYHPDVLRVQPPMVISEEDLDQGLSVLEGILAEVDGHRRETASSGHADVPRAAELSPVTRTVRLPHPPAAVLDLLRSRPRLLDPFAAATGTRAGEGREAEFAGRLGEDAVVWADRTELLGDGVRLSAEAGWLWHTLERRATVTAAPGGSLLDVRVAWDTDSGAYEDMLGGRIGFLASTRLDELIAALQAELATQATPRTPERKSADT</sequence>
<keyword evidence="6" id="KW-1185">Reference proteome</keyword>
<evidence type="ECO:0000256" key="1">
    <source>
        <dbReference type="ARBA" id="ARBA00001933"/>
    </source>
</evidence>
<dbReference type="EMBL" id="BMNG01000010">
    <property type="protein sequence ID" value="GGO49487.1"/>
    <property type="molecule type" value="Genomic_DNA"/>
</dbReference>
<evidence type="ECO:0000256" key="2">
    <source>
        <dbReference type="ARBA" id="ARBA00022576"/>
    </source>
</evidence>
<evidence type="ECO:0000313" key="6">
    <source>
        <dbReference type="Proteomes" id="UP000656881"/>
    </source>
</evidence>
<dbReference type="InterPro" id="IPR015422">
    <property type="entry name" value="PyrdxlP-dep_Trfase_small"/>
</dbReference>
<dbReference type="RefSeq" id="WP_189175552.1">
    <property type="nucleotide sequence ID" value="NZ_BMNG01000010.1"/>
</dbReference>
<evidence type="ECO:0008006" key="7">
    <source>
        <dbReference type="Google" id="ProtNLM"/>
    </source>
</evidence>
<comment type="caution">
    <text evidence="5">The sequence shown here is derived from an EMBL/GenBank/DDBJ whole genome shotgun (WGS) entry which is preliminary data.</text>
</comment>
<dbReference type="InterPro" id="IPR005814">
    <property type="entry name" value="Aminotrans_3"/>
</dbReference>